<evidence type="ECO:0000256" key="1">
    <source>
        <dbReference type="SAM" id="Phobius"/>
    </source>
</evidence>
<keyword evidence="1" id="KW-0472">Membrane</keyword>
<keyword evidence="1" id="KW-0812">Transmembrane</keyword>
<sequence>MEHLPPAGWSHLATKDDVTMAKIELRAEMAQMSAELCAEMAEIKAELKADIAEVRIAMERGFRAQTWKMVAAIGTSQAISVAIMAAMVNSLR</sequence>
<dbReference type="EMBL" id="CAEZWV010000038">
    <property type="protein sequence ID" value="CAB4681803.1"/>
    <property type="molecule type" value="Genomic_DNA"/>
</dbReference>
<protein>
    <submittedName>
        <fullName evidence="2">Unannotated protein</fullName>
    </submittedName>
</protein>
<reference evidence="2" key="1">
    <citation type="submission" date="2020-05" db="EMBL/GenBank/DDBJ databases">
        <authorList>
            <person name="Chiriac C."/>
            <person name="Salcher M."/>
            <person name="Ghai R."/>
            <person name="Kavagutti S V."/>
        </authorList>
    </citation>
    <scope>NUCLEOTIDE SEQUENCE</scope>
</reference>
<organism evidence="2">
    <name type="scientific">freshwater metagenome</name>
    <dbReference type="NCBI Taxonomy" id="449393"/>
    <lineage>
        <taxon>unclassified sequences</taxon>
        <taxon>metagenomes</taxon>
        <taxon>ecological metagenomes</taxon>
    </lineage>
</organism>
<name>A0A6J6NB56_9ZZZZ</name>
<dbReference type="AlphaFoldDB" id="A0A6J6NB56"/>
<gene>
    <name evidence="2" type="ORF">UFOPK2295_01467</name>
</gene>
<feature type="transmembrane region" description="Helical" evidence="1">
    <location>
        <begin position="69"/>
        <end position="88"/>
    </location>
</feature>
<evidence type="ECO:0000313" key="2">
    <source>
        <dbReference type="EMBL" id="CAB4681803.1"/>
    </source>
</evidence>
<keyword evidence="1" id="KW-1133">Transmembrane helix</keyword>
<proteinExistence type="predicted"/>
<dbReference type="Gene3D" id="6.10.250.2700">
    <property type="match status" value="1"/>
</dbReference>
<accession>A0A6J6NB56</accession>